<dbReference type="PANTHER" id="PTHR46797:SF1">
    <property type="entry name" value="METHYLPHOSPHONATE SYNTHASE"/>
    <property type="match status" value="1"/>
</dbReference>
<dbReference type="SUPFAM" id="SSF47413">
    <property type="entry name" value="lambda repressor-like DNA-binding domains"/>
    <property type="match status" value="1"/>
</dbReference>
<gene>
    <name evidence="3" type="ORF">SAMN05421819_3991</name>
</gene>
<organism evidence="3 4">
    <name type="scientific">Bryocella elongata</name>
    <dbReference type="NCBI Taxonomy" id="863522"/>
    <lineage>
        <taxon>Bacteria</taxon>
        <taxon>Pseudomonadati</taxon>
        <taxon>Acidobacteriota</taxon>
        <taxon>Terriglobia</taxon>
        <taxon>Terriglobales</taxon>
        <taxon>Acidobacteriaceae</taxon>
        <taxon>Bryocella</taxon>
    </lineage>
</organism>
<dbReference type="Proteomes" id="UP000236728">
    <property type="component" value="Unassembled WGS sequence"/>
</dbReference>
<sequence length="64" mass="7271">MIVGQRIRELRTEKGWSQQLLADHSELSREHVNKLETGQVEPGLRALERIALALDVTLPALVER</sequence>
<accession>A0A1H6BSB4</accession>
<dbReference type="InterPro" id="IPR050807">
    <property type="entry name" value="TransReg_Diox_bact_type"/>
</dbReference>
<evidence type="ECO:0000313" key="3">
    <source>
        <dbReference type="EMBL" id="SEG63594.1"/>
    </source>
</evidence>
<dbReference type="Pfam" id="PF01381">
    <property type="entry name" value="HTH_3"/>
    <property type="match status" value="1"/>
</dbReference>
<name>A0A1H6BSB4_9BACT</name>
<proteinExistence type="predicted"/>
<dbReference type="InterPro" id="IPR001387">
    <property type="entry name" value="Cro/C1-type_HTH"/>
</dbReference>
<keyword evidence="1" id="KW-0238">DNA-binding</keyword>
<dbReference type="EMBL" id="FNVA01000007">
    <property type="protein sequence ID" value="SEG63594.1"/>
    <property type="molecule type" value="Genomic_DNA"/>
</dbReference>
<reference evidence="3 4" key="1">
    <citation type="submission" date="2016-10" db="EMBL/GenBank/DDBJ databases">
        <authorList>
            <person name="de Groot N.N."/>
        </authorList>
    </citation>
    <scope>NUCLEOTIDE SEQUENCE [LARGE SCALE GENOMIC DNA]</scope>
    <source>
        <strain evidence="3 4">DSM 22489</strain>
    </source>
</reference>
<evidence type="ECO:0000259" key="2">
    <source>
        <dbReference type="PROSITE" id="PS50943"/>
    </source>
</evidence>
<dbReference type="PANTHER" id="PTHR46797">
    <property type="entry name" value="HTH-TYPE TRANSCRIPTIONAL REGULATOR"/>
    <property type="match status" value="1"/>
</dbReference>
<dbReference type="CDD" id="cd00093">
    <property type="entry name" value="HTH_XRE"/>
    <property type="match status" value="1"/>
</dbReference>
<dbReference type="Gene3D" id="1.10.260.40">
    <property type="entry name" value="lambda repressor-like DNA-binding domains"/>
    <property type="match status" value="1"/>
</dbReference>
<protein>
    <submittedName>
        <fullName evidence="3">Putative transcriptional regulator</fullName>
    </submittedName>
</protein>
<keyword evidence="4" id="KW-1185">Reference proteome</keyword>
<evidence type="ECO:0000256" key="1">
    <source>
        <dbReference type="ARBA" id="ARBA00023125"/>
    </source>
</evidence>
<dbReference type="SMART" id="SM00530">
    <property type="entry name" value="HTH_XRE"/>
    <property type="match status" value="1"/>
</dbReference>
<dbReference type="GO" id="GO:0005829">
    <property type="term" value="C:cytosol"/>
    <property type="evidence" value="ECO:0007669"/>
    <property type="project" value="TreeGrafter"/>
</dbReference>
<dbReference type="AlphaFoldDB" id="A0A1H6BSB4"/>
<dbReference type="GO" id="GO:0003700">
    <property type="term" value="F:DNA-binding transcription factor activity"/>
    <property type="evidence" value="ECO:0007669"/>
    <property type="project" value="TreeGrafter"/>
</dbReference>
<feature type="domain" description="HTH cro/C1-type" evidence="2">
    <location>
        <begin position="7"/>
        <end position="61"/>
    </location>
</feature>
<dbReference type="GO" id="GO:0003677">
    <property type="term" value="F:DNA binding"/>
    <property type="evidence" value="ECO:0007669"/>
    <property type="project" value="UniProtKB-KW"/>
</dbReference>
<dbReference type="PROSITE" id="PS50943">
    <property type="entry name" value="HTH_CROC1"/>
    <property type="match status" value="1"/>
</dbReference>
<evidence type="ECO:0000313" key="4">
    <source>
        <dbReference type="Proteomes" id="UP000236728"/>
    </source>
</evidence>
<dbReference type="InterPro" id="IPR010982">
    <property type="entry name" value="Lambda_DNA-bd_dom_sf"/>
</dbReference>